<gene>
    <name evidence="5" type="ORF">TCLT_LOCUS3308</name>
</gene>
<keyword evidence="3" id="KW-0325">Glycoprotein</keyword>
<name>A0A0N5CSV7_THECL</name>
<evidence type="ECO:0000256" key="2">
    <source>
        <dbReference type="ARBA" id="ARBA00022737"/>
    </source>
</evidence>
<dbReference type="InterPro" id="IPR039448">
    <property type="entry name" value="Beta_helix"/>
</dbReference>
<evidence type="ECO:0000259" key="4">
    <source>
        <dbReference type="Pfam" id="PF13229"/>
    </source>
</evidence>
<dbReference type="Proteomes" id="UP000276776">
    <property type="component" value="Unassembled WGS sequence"/>
</dbReference>
<dbReference type="WBParaSite" id="TCLT_0000331301-mRNA-1">
    <property type="protein sequence ID" value="TCLT_0000331301-mRNA-1"/>
    <property type="gene ID" value="TCLT_0000331301"/>
</dbReference>
<reference evidence="5 6" key="2">
    <citation type="submission" date="2018-11" db="EMBL/GenBank/DDBJ databases">
        <authorList>
            <consortium name="Pathogen Informatics"/>
        </authorList>
    </citation>
    <scope>NUCLEOTIDE SEQUENCE [LARGE SCALE GENOMIC DNA]</scope>
</reference>
<feature type="domain" description="Right handed beta helix" evidence="4">
    <location>
        <begin position="127"/>
        <end position="204"/>
    </location>
</feature>
<dbReference type="InterPro" id="IPR012334">
    <property type="entry name" value="Pectin_lyas_fold"/>
</dbReference>
<dbReference type="OrthoDB" id="5857313at2759"/>
<dbReference type="OMA" id="CHANANS"/>
<dbReference type="STRING" id="103827.A0A0N5CSV7"/>
<protein>
    <submittedName>
        <fullName evidence="7">Beta_helix domain-containing protein</fullName>
    </submittedName>
</protein>
<keyword evidence="2" id="KW-0677">Repeat</keyword>
<dbReference type="AlphaFoldDB" id="A0A0N5CSV7"/>
<evidence type="ECO:0000256" key="1">
    <source>
        <dbReference type="ARBA" id="ARBA00022729"/>
    </source>
</evidence>
<proteinExistence type="predicted"/>
<organism evidence="7">
    <name type="scientific">Thelazia callipaeda</name>
    <name type="common">Oriental eyeworm</name>
    <name type="synonym">Parasitic nematode</name>
    <dbReference type="NCBI Taxonomy" id="103827"/>
    <lineage>
        <taxon>Eukaryota</taxon>
        <taxon>Metazoa</taxon>
        <taxon>Ecdysozoa</taxon>
        <taxon>Nematoda</taxon>
        <taxon>Chromadorea</taxon>
        <taxon>Rhabditida</taxon>
        <taxon>Spirurina</taxon>
        <taxon>Spiruromorpha</taxon>
        <taxon>Thelazioidea</taxon>
        <taxon>Thelaziidae</taxon>
        <taxon>Thelazia</taxon>
    </lineage>
</organism>
<dbReference type="EMBL" id="UYYF01001272">
    <property type="protein sequence ID" value="VDM99712.1"/>
    <property type="molecule type" value="Genomic_DNA"/>
</dbReference>
<evidence type="ECO:0000313" key="6">
    <source>
        <dbReference type="Proteomes" id="UP000276776"/>
    </source>
</evidence>
<dbReference type="GO" id="GO:0016020">
    <property type="term" value="C:membrane"/>
    <property type="evidence" value="ECO:0007669"/>
    <property type="project" value="TreeGrafter"/>
</dbReference>
<dbReference type="InterPro" id="IPR053243">
    <property type="entry name" value="SJ_maturation_regulator"/>
</dbReference>
<dbReference type="PANTHER" id="PTHR47653">
    <property type="entry name" value="PROTEIN BARK BEETLE"/>
    <property type="match status" value="1"/>
</dbReference>
<dbReference type="InterPro" id="IPR011050">
    <property type="entry name" value="Pectin_lyase_fold/virulence"/>
</dbReference>
<keyword evidence="1" id="KW-0732">Signal</keyword>
<accession>A0A0N5CSV7</accession>
<reference evidence="7" key="1">
    <citation type="submission" date="2017-02" db="UniProtKB">
        <authorList>
            <consortium name="WormBaseParasite"/>
        </authorList>
    </citation>
    <scope>IDENTIFICATION</scope>
</reference>
<keyword evidence="6" id="KW-1185">Reference proteome</keyword>
<evidence type="ECO:0000313" key="5">
    <source>
        <dbReference type="EMBL" id="VDM99712.1"/>
    </source>
</evidence>
<dbReference type="Pfam" id="PF13229">
    <property type="entry name" value="Beta_helix"/>
    <property type="match status" value="1"/>
</dbReference>
<dbReference type="InterPro" id="IPR006626">
    <property type="entry name" value="PbH1"/>
</dbReference>
<dbReference type="SUPFAM" id="SSF51126">
    <property type="entry name" value="Pectin lyase-like"/>
    <property type="match status" value="1"/>
</dbReference>
<dbReference type="SMART" id="SM00710">
    <property type="entry name" value="PbH1"/>
    <property type="match status" value="2"/>
</dbReference>
<dbReference type="GO" id="GO:0045217">
    <property type="term" value="P:cell-cell junction maintenance"/>
    <property type="evidence" value="ECO:0007669"/>
    <property type="project" value="TreeGrafter"/>
</dbReference>
<sequence>MEFADGGFWKWYRRDNNTYPFVMPKPGCHANANSLWDCEGLRDANSIQLSENLCQGEDDIGIQCWGIKNFSAYEKHWKGLRIISSSVRYANTNSDMISLHRESNSKLEYVDILYAGYDGSTRNTSAAIWIEGISPIINGLRIENSAGDGIYIKQSDGPIVIANSTITKNRGHGIAVINSTDGRVFINMTFVTENYGDGIHYREAFGEYWYLAKMDKNQRYRNQIKREQSYRINDDKTVLDMCNEHKIPSNFYFPHLIHANLINGTVIDSNSGTPCWMVGILQDFIFRKYGSSYMYD</sequence>
<dbReference type="PANTHER" id="PTHR47653:SF1">
    <property type="entry name" value="DELETED IN MALIGNANT BRAIN TUMORS 1 PROTEIN"/>
    <property type="match status" value="1"/>
</dbReference>
<evidence type="ECO:0000313" key="7">
    <source>
        <dbReference type="WBParaSite" id="TCLT_0000331301-mRNA-1"/>
    </source>
</evidence>
<evidence type="ECO:0000256" key="3">
    <source>
        <dbReference type="ARBA" id="ARBA00023180"/>
    </source>
</evidence>
<dbReference type="Gene3D" id="2.160.20.10">
    <property type="entry name" value="Single-stranded right-handed beta-helix, Pectin lyase-like"/>
    <property type="match status" value="1"/>
</dbReference>